<gene>
    <name evidence="1" type="ORF">JOC86_003561</name>
</gene>
<reference evidence="1 2" key="1">
    <citation type="submission" date="2021-01" db="EMBL/GenBank/DDBJ databases">
        <title>Genomic Encyclopedia of Type Strains, Phase IV (KMG-IV): sequencing the most valuable type-strain genomes for metagenomic binning, comparative biology and taxonomic classification.</title>
        <authorList>
            <person name="Goeker M."/>
        </authorList>
    </citation>
    <scope>NUCLEOTIDE SEQUENCE [LARGE SCALE GENOMIC DNA]</scope>
    <source>
        <strain evidence="1 2">DSM 24834</strain>
    </source>
</reference>
<name>A0ABS2NGQ1_9BACI</name>
<dbReference type="EMBL" id="JAFBDZ010000003">
    <property type="protein sequence ID" value="MBM7587009.1"/>
    <property type="molecule type" value="Genomic_DNA"/>
</dbReference>
<proteinExistence type="predicted"/>
<sequence length="46" mass="5852">MKRRRSGRKEWTDLIRNLSYFEFKKEKLDEYFLELDELLERLNKVD</sequence>
<comment type="caution">
    <text evidence="1">The sequence shown here is derived from an EMBL/GenBank/DDBJ whole genome shotgun (WGS) entry which is preliminary data.</text>
</comment>
<dbReference type="Proteomes" id="UP001646157">
    <property type="component" value="Unassembled WGS sequence"/>
</dbReference>
<dbReference type="RefSeq" id="WP_205174165.1">
    <property type="nucleotide sequence ID" value="NZ_JAFBDZ010000003.1"/>
</dbReference>
<organism evidence="1 2">
    <name type="scientific">Rossellomorea pakistanensis</name>
    <dbReference type="NCBI Taxonomy" id="992288"/>
    <lineage>
        <taxon>Bacteria</taxon>
        <taxon>Bacillati</taxon>
        <taxon>Bacillota</taxon>
        <taxon>Bacilli</taxon>
        <taxon>Bacillales</taxon>
        <taxon>Bacillaceae</taxon>
        <taxon>Rossellomorea</taxon>
    </lineage>
</organism>
<evidence type="ECO:0000313" key="1">
    <source>
        <dbReference type="EMBL" id="MBM7587009.1"/>
    </source>
</evidence>
<protein>
    <submittedName>
        <fullName evidence="1">Uncharacterized protein</fullName>
    </submittedName>
</protein>
<keyword evidence="2" id="KW-1185">Reference proteome</keyword>
<accession>A0ABS2NGQ1</accession>
<evidence type="ECO:0000313" key="2">
    <source>
        <dbReference type="Proteomes" id="UP001646157"/>
    </source>
</evidence>